<evidence type="ECO:0000256" key="1">
    <source>
        <dbReference type="SAM" id="SignalP"/>
    </source>
</evidence>
<feature type="signal peptide" evidence="1">
    <location>
        <begin position="1"/>
        <end position="27"/>
    </location>
</feature>
<name>A0A096A9Z8_9BACT</name>
<organism evidence="2 3">
    <name type="scientific">Prevotella melaninogenica DNF00666</name>
    <dbReference type="NCBI Taxonomy" id="1401073"/>
    <lineage>
        <taxon>Bacteria</taxon>
        <taxon>Pseudomonadati</taxon>
        <taxon>Bacteroidota</taxon>
        <taxon>Bacteroidia</taxon>
        <taxon>Bacteroidales</taxon>
        <taxon>Prevotellaceae</taxon>
        <taxon>Prevotella</taxon>
    </lineage>
</organism>
<dbReference type="EMBL" id="JRNS01000506">
    <property type="protein sequence ID" value="KGF43943.1"/>
    <property type="molecule type" value="Genomic_DNA"/>
</dbReference>
<sequence length="103" mass="11268">MIKNIFTPFLFTLLLSVGFTAPVQARAAIDMIDLDVQTISISVVGNVLHVVGAENEHLAIYNVTGVRVMSVKVDGDDKHYTLNLPKGCYIVKVGNVVRKVSIR</sequence>
<reference evidence="2 3" key="1">
    <citation type="submission" date="2014-07" db="EMBL/GenBank/DDBJ databases">
        <authorList>
            <person name="McCorrison J."/>
            <person name="Sanka R."/>
            <person name="Torralba M."/>
            <person name="Gillis M."/>
            <person name="Haft D.H."/>
            <person name="Methe B."/>
            <person name="Sutton G."/>
            <person name="Nelson K.E."/>
        </authorList>
    </citation>
    <scope>NUCLEOTIDE SEQUENCE [LARGE SCALE GENOMIC DNA]</scope>
    <source>
        <strain evidence="2 3">DNF00666</strain>
    </source>
</reference>
<dbReference type="NCBIfam" id="TIGR04183">
    <property type="entry name" value="Por_Secre_tail"/>
    <property type="match status" value="1"/>
</dbReference>
<dbReference type="Proteomes" id="UP000029578">
    <property type="component" value="Unassembled WGS sequence"/>
</dbReference>
<protein>
    <submittedName>
        <fullName evidence="2">Secretion protein</fullName>
    </submittedName>
</protein>
<proteinExistence type="predicted"/>
<gene>
    <name evidence="2" type="ORF">HMPREF0661_11085</name>
</gene>
<accession>A0A096A9Z8</accession>
<dbReference type="AlphaFoldDB" id="A0A096A9Z8"/>
<evidence type="ECO:0000313" key="3">
    <source>
        <dbReference type="Proteomes" id="UP000029578"/>
    </source>
</evidence>
<comment type="caution">
    <text evidence="2">The sequence shown here is derived from an EMBL/GenBank/DDBJ whole genome shotgun (WGS) entry which is preliminary data.</text>
</comment>
<dbReference type="RefSeq" id="WP_036866488.1">
    <property type="nucleotide sequence ID" value="NZ_JRNS01000506.1"/>
</dbReference>
<keyword evidence="1" id="KW-0732">Signal</keyword>
<dbReference type="InterPro" id="IPR026444">
    <property type="entry name" value="Secre_tail"/>
</dbReference>
<evidence type="ECO:0000313" key="2">
    <source>
        <dbReference type="EMBL" id="KGF43943.1"/>
    </source>
</evidence>
<feature type="chain" id="PRO_5001916235" evidence="1">
    <location>
        <begin position="28"/>
        <end position="103"/>
    </location>
</feature>